<evidence type="ECO:0000259" key="15">
    <source>
        <dbReference type="Pfam" id="PF02463"/>
    </source>
</evidence>
<dbReference type="InterPro" id="IPR042174">
    <property type="entry name" value="RecF_2"/>
</dbReference>
<evidence type="ECO:0000256" key="8">
    <source>
        <dbReference type="ARBA" id="ARBA00022840"/>
    </source>
</evidence>
<dbReference type="Gene3D" id="3.40.50.300">
    <property type="entry name" value="P-loop containing nucleotide triphosphate hydrolases"/>
    <property type="match status" value="1"/>
</dbReference>
<dbReference type="InterPro" id="IPR027417">
    <property type="entry name" value="P-loop_NTPase"/>
</dbReference>
<dbReference type="InterPro" id="IPR018078">
    <property type="entry name" value="DNA-binding_RecF_CS"/>
</dbReference>
<name>A0ABP9WF99_9MICO</name>
<dbReference type="RefSeq" id="WP_286214492.1">
    <property type="nucleotide sequence ID" value="NZ_AP027736.1"/>
</dbReference>
<comment type="caution">
    <text evidence="16">The sequence shown here is derived from an EMBL/GenBank/DDBJ whole genome shotgun (WGS) entry which is preliminary data.</text>
</comment>
<comment type="similarity">
    <text evidence="2 13 14">Belongs to the RecF family.</text>
</comment>
<keyword evidence="17" id="KW-1185">Reference proteome</keyword>
<keyword evidence="9 13" id="KW-0238">DNA-binding</keyword>
<dbReference type="PANTHER" id="PTHR32182:SF0">
    <property type="entry name" value="DNA REPLICATION AND REPAIR PROTEIN RECF"/>
    <property type="match status" value="1"/>
</dbReference>
<dbReference type="SUPFAM" id="SSF52540">
    <property type="entry name" value="P-loop containing nucleoside triphosphate hydrolases"/>
    <property type="match status" value="1"/>
</dbReference>
<dbReference type="PANTHER" id="PTHR32182">
    <property type="entry name" value="DNA REPLICATION AND REPAIR PROTEIN RECF"/>
    <property type="match status" value="1"/>
</dbReference>
<evidence type="ECO:0000313" key="16">
    <source>
        <dbReference type="EMBL" id="GAA5518511.1"/>
    </source>
</evidence>
<evidence type="ECO:0000256" key="4">
    <source>
        <dbReference type="ARBA" id="ARBA00022490"/>
    </source>
</evidence>
<comment type="subcellular location">
    <subcellularLocation>
        <location evidence="1 13 14">Cytoplasm</location>
    </subcellularLocation>
</comment>
<keyword evidence="6 13" id="KW-0547">Nucleotide-binding</keyword>
<evidence type="ECO:0000313" key="17">
    <source>
        <dbReference type="Proteomes" id="UP001426770"/>
    </source>
</evidence>
<dbReference type="Gene3D" id="1.20.1050.90">
    <property type="entry name" value="RecF/RecN/SMC, N-terminal domain"/>
    <property type="match status" value="1"/>
</dbReference>
<proteinExistence type="inferred from homology"/>
<feature type="binding site" evidence="13">
    <location>
        <begin position="30"/>
        <end position="37"/>
    </location>
    <ligand>
        <name>ATP</name>
        <dbReference type="ChEBI" id="CHEBI:30616"/>
    </ligand>
</feature>
<dbReference type="PROSITE" id="PS00617">
    <property type="entry name" value="RECF_1"/>
    <property type="match status" value="1"/>
</dbReference>
<evidence type="ECO:0000256" key="3">
    <source>
        <dbReference type="ARBA" id="ARBA00020170"/>
    </source>
</evidence>
<evidence type="ECO:0000256" key="9">
    <source>
        <dbReference type="ARBA" id="ARBA00023125"/>
    </source>
</evidence>
<comment type="function">
    <text evidence="12 13 14">The RecF protein is involved in DNA metabolism; it is required for DNA replication and normal SOS inducibility. RecF binds preferentially to single-stranded, linear DNA. It also seems to bind ATP.</text>
</comment>
<gene>
    <name evidence="13 16" type="primary">recF</name>
    <name evidence="16" type="ORF">Lsed01_00938</name>
</gene>
<evidence type="ECO:0000256" key="12">
    <source>
        <dbReference type="ARBA" id="ARBA00025401"/>
    </source>
</evidence>
<dbReference type="HAMAP" id="MF_00365">
    <property type="entry name" value="RecF"/>
    <property type="match status" value="1"/>
</dbReference>
<keyword evidence="4 13" id="KW-0963">Cytoplasm</keyword>
<evidence type="ECO:0000256" key="14">
    <source>
        <dbReference type="RuleBase" id="RU000578"/>
    </source>
</evidence>
<keyword evidence="10 13" id="KW-0234">DNA repair</keyword>
<dbReference type="PROSITE" id="PS00618">
    <property type="entry name" value="RECF_2"/>
    <property type="match status" value="1"/>
</dbReference>
<sequence>MRVTHLQLADFRSYPQAEVQLEAGVTTFVGRNGQGKTNLVEAIRYLSVLGSHRVANDAPLIRAGAERAVVRARVEKAGRSLALEVTLNAGRANQARLNRGAARPRDLVGILRTVLFAPEDLSLVKGDPSGRRSFMDELCVALQPALAGDIADYERVLRQRTSMLKSARHARGDLTMLDIWDEKLAELGGRIIAARLRAVSSLAPHVWAAYQDVAPDGGDCAIRYASALGEDLPADSTVLAERLLERLAEVRPKELDRGVTLAGPHRDDLEIRLGDMPAKGYASHGESWSCALALRIGTYDLLTSDSGPDADDDGEPVLILDDVFAELDSGRRTALAARLERASQVLITAAVAEDVPASLEGRVIPVVKGRVGEEPADD</sequence>
<protein>
    <recommendedName>
        <fullName evidence="3 13">DNA replication and repair protein RecF</fullName>
    </recommendedName>
</protein>
<keyword evidence="7 13" id="KW-0227">DNA damage</keyword>
<reference evidence="16 17" key="1">
    <citation type="submission" date="2024-02" db="EMBL/GenBank/DDBJ databases">
        <title>Lysinimicrobium sediminis NBRC 112286.</title>
        <authorList>
            <person name="Ichikawa N."/>
            <person name="Katano-Makiyama Y."/>
            <person name="Hidaka K."/>
        </authorList>
    </citation>
    <scope>NUCLEOTIDE SEQUENCE [LARGE SCALE GENOMIC DNA]</scope>
    <source>
        <strain evidence="16 17">NBRC 112286</strain>
    </source>
</reference>
<dbReference type="EMBL" id="BAABRR010000004">
    <property type="protein sequence ID" value="GAA5518511.1"/>
    <property type="molecule type" value="Genomic_DNA"/>
</dbReference>
<organism evidence="16 17">
    <name type="scientific">Demequina sediminis</name>
    <dbReference type="NCBI Taxonomy" id="1930058"/>
    <lineage>
        <taxon>Bacteria</taxon>
        <taxon>Bacillati</taxon>
        <taxon>Actinomycetota</taxon>
        <taxon>Actinomycetes</taxon>
        <taxon>Micrococcales</taxon>
        <taxon>Demequinaceae</taxon>
        <taxon>Demequina</taxon>
    </lineage>
</organism>
<evidence type="ECO:0000256" key="10">
    <source>
        <dbReference type="ARBA" id="ARBA00023204"/>
    </source>
</evidence>
<dbReference type="NCBIfam" id="TIGR00611">
    <property type="entry name" value="recf"/>
    <property type="match status" value="1"/>
</dbReference>
<accession>A0ABP9WF99</accession>
<evidence type="ECO:0000256" key="2">
    <source>
        <dbReference type="ARBA" id="ARBA00008016"/>
    </source>
</evidence>
<evidence type="ECO:0000256" key="5">
    <source>
        <dbReference type="ARBA" id="ARBA00022705"/>
    </source>
</evidence>
<dbReference type="InterPro" id="IPR003395">
    <property type="entry name" value="RecF/RecN/SMC_N"/>
</dbReference>
<evidence type="ECO:0000256" key="6">
    <source>
        <dbReference type="ARBA" id="ARBA00022741"/>
    </source>
</evidence>
<feature type="domain" description="RecF/RecN/SMC N-terminal" evidence="15">
    <location>
        <begin position="3"/>
        <end position="351"/>
    </location>
</feature>
<dbReference type="InterPro" id="IPR001238">
    <property type="entry name" value="DNA-binding_RecF"/>
</dbReference>
<keyword evidence="8 13" id="KW-0067">ATP-binding</keyword>
<evidence type="ECO:0000256" key="13">
    <source>
        <dbReference type="HAMAP-Rule" id="MF_00365"/>
    </source>
</evidence>
<dbReference type="Proteomes" id="UP001426770">
    <property type="component" value="Unassembled WGS sequence"/>
</dbReference>
<dbReference type="Pfam" id="PF02463">
    <property type="entry name" value="SMC_N"/>
    <property type="match status" value="1"/>
</dbReference>
<evidence type="ECO:0000256" key="1">
    <source>
        <dbReference type="ARBA" id="ARBA00004496"/>
    </source>
</evidence>
<keyword evidence="5 13" id="KW-0235">DNA replication</keyword>
<evidence type="ECO:0000256" key="11">
    <source>
        <dbReference type="ARBA" id="ARBA00023236"/>
    </source>
</evidence>
<keyword evidence="11 13" id="KW-0742">SOS response</keyword>
<evidence type="ECO:0000256" key="7">
    <source>
        <dbReference type="ARBA" id="ARBA00022763"/>
    </source>
</evidence>